<proteinExistence type="predicted"/>
<dbReference type="Pfam" id="PF00196">
    <property type="entry name" value="GerE"/>
    <property type="match status" value="1"/>
</dbReference>
<dbReference type="CDD" id="cd06170">
    <property type="entry name" value="LuxR_C_like"/>
    <property type="match status" value="1"/>
</dbReference>
<dbReference type="AlphaFoldDB" id="A0A6M1SNE5"/>
<evidence type="ECO:0000313" key="6">
    <source>
        <dbReference type="EMBL" id="NGP76579.1"/>
    </source>
</evidence>
<keyword evidence="1 3" id="KW-0597">Phosphoprotein</keyword>
<dbReference type="Pfam" id="PF00072">
    <property type="entry name" value="Response_reg"/>
    <property type="match status" value="1"/>
</dbReference>
<feature type="modified residue" description="4-aspartylphosphate" evidence="3">
    <location>
        <position position="59"/>
    </location>
</feature>
<dbReference type="InterPro" id="IPR016032">
    <property type="entry name" value="Sig_transdc_resp-reg_C-effctor"/>
</dbReference>
<dbReference type="PRINTS" id="PR00038">
    <property type="entry name" value="HTHLUXR"/>
</dbReference>
<dbReference type="EMBL" id="JAALLT010000002">
    <property type="protein sequence ID" value="NGP76579.1"/>
    <property type="molecule type" value="Genomic_DNA"/>
</dbReference>
<dbReference type="Proteomes" id="UP000473278">
    <property type="component" value="Unassembled WGS sequence"/>
</dbReference>
<dbReference type="InterPro" id="IPR058245">
    <property type="entry name" value="NreC/VraR/RcsB-like_REC"/>
</dbReference>
<dbReference type="InterPro" id="IPR011006">
    <property type="entry name" value="CheY-like_superfamily"/>
</dbReference>
<comment type="caution">
    <text evidence="6">The sequence shown here is derived from an EMBL/GenBank/DDBJ whole genome shotgun (WGS) entry which is preliminary data.</text>
</comment>
<name>A0A6M1SNE5_9BACT</name>
<feature type="domain" description="Response regulatory" evidence="5">
    <location>
        <begin position="8"/>
        <end position="124"/>
    </location>
</feature>
<dbReference type="InterPro" id="IPR001789">
    <property type="entry name" value="Sig_transdc_resp-reg_receiver"/>
</dbReference>
<keyword evidence="7" id="KW-1185">Reference proteome</keyword>
<gene>
    <name evidence="6" type="ORF">G3570_08040</name>
</gene>
<evidence type="ECO:0000313" key="7">
    <source>
        <dbReference type="Proteomes" id="UP000473278"/>
    </source>
</evidence>
<dbReference type="InterPro" id="IPR039420">
    <property type="entry name" value="WalR-like"/>
</dbReference>
<dbReference type="PROSITE" id="PS50110">
    <property type="entry name" value="RESPONSE_REGULATORY"/>
    <property type="match status" value="1"/>
</dbReference>
<organism evidence="6 7">
    <name type="scientific">Halalkalibaculum roseum</name>
    <dbReference type="NCBI Taxonomy" id="2709311"/>
    <lineage>
        <taxon>Bacteria</taxon>
        <taxon>Pseudomonadati</taxon>
        <taxon>Balneolota</taxon>
        <taxon>Balneolia</taxon>
        <taxon>Balneolales</taxon>
        <taxon>Balneolaceae</taxon>
        <taxon>Halalkalibaculum</taxon>
    </lineage>
</organism>
<dbReference type="CDD" id="cd17535">
    <property type="entry name" value="REC_NarL-like"/>
    <property type="match status" value="1"/>
</dbReference>
<dbReference type="SMART" id="SM00421">
    <property type="entry name" value="HTH_LUXR"/>
    <property type="match status" value="1"/>
</dbReference>
<dbReference type="PROSITE" id="PS00622">
    <property type="entry name" value="HTH_LUXR_1"/>
    <property type="match status" value="1"/>
</dbReference>
<dbReference type="PANTHER" id="PTHR43214">
    <property type="entry name" value="TWO-COMPONENT RESPONSE REGULATOR"/>
    <property type="match status" value="1"/>
</dbReference>
<dbReference type="GO" id="GO:0000160">
    <property type="term" value="P:phosphorelay signal transduction system"/>
    <property type="evidence" value="ECO:0007669"/>
    <property type="project" value="InterPro"/>
</dbReference>
<evidence type="ECO:0000256" key="3">
    <source>
        <dbReference type="PROSITE-ProRule" id="PRU00169"/>
    </source>
</evidence>
<reference evidence="6 7" key="1">
    <citation type="submission" date="2020-02" db="EMBL/GenBank/DDBJ databases">
        <title>Balneolaceae bacterium YR4-1, complete genome.</title>
        <authorList>
            <person name="Li Y."/>
            <person name="Wu S."/>
        </authorList>
    </citation>
    <scope>NUCLEOTIDE SEQUENCE [LARGE SCALE GENOMIC DNA]</scope>
    <source>
        <strain evidence="6 7">YR4-1</strain>
    </source>
</reference>
<dbReference type="PROSITE" id="PS50043">
    <property type="entry name" value="HTH_LUXR_2"/>
    <property type="match status" value="1"/>
</dbReference>
<evidence type="ECO:0000259" key="5">
    <source>
        <dbReference type="PROSITE" id="PS50110"/>
    </source>
</evidence>
<dbReference type="GO" id="GO:0003677">
    <property type="term" value="F:DNA binding"/>
    <property type="evidence" value="ECO:0007669"/>
    <property type="project" value="UniProtKB-KW"/>
</dbReference>
<evidence type="ECO:0000256" key="1">
    <source>
        <dbReference type="ARBA" id="ARBA00022553"/>
    </source>
</evidence>
<dbReference type="SUPFAM" id="SSF52172">
    <property type="entry name" value="CheY-like"/>
    <property type="match status" value="1"/>
</dbReference>
<dbReference type="PANTHER" id="PTHR43214:SF43">
    <property type="entry name" value="TWO-COMPONENT RESPONSE REGULATOR"/>
    <property type="match status" value="1"/>
</dbReference>
<dbReference type="RefSeq" id="WP_165141043.1">
    <property type="nucleotide sequence ID" value="NZ_JAALLT010000002.1"/>
</dbReference>
<evidence type="ECO:0000256" key="2">
    <source>
        <dbReference type="ARBA" id="ARBA00023125"/>
    </source>
</evidence>
<keyword evidence="2" id="KW-0238">DNA-binding</keyword>
<dbReference type="SUPFAM" id="SSF46894">
    <property type="entry name" value="C-terminal effector domain of the bipartite response regulators"/>
    <property type="match status" value="1"/>
</dbReference>
<dbReference type="SMART" id="SM00448">
    <property type="entry name" value="REC"/>
    <property type="match status" value="1"/>
</dbReference>
<feature type="domain" description="HTH luxR-type" evidence="4">
    <location>
        <begin position="150"/>
        <end position="215"/>
    </location>
</feature>
<protein>
    <submittedName>
        <fullName evidence="6">Response regulator transcription factor</fullName>
    </submittedName>
</protein>
<dbReference type="GO" id="GO:0006355">
    <property type="term" value="P:regulation of DNA-templated transcription"/>
    <property type="evidence" value="ECO:0007669"/>
    <property type="project" value="InterPro"/>
</dbReference>
<dbReference type="Gene3D" id="3.40.50.2300">
    <property type="match status" value="1"/>
</dbReference>
<sequence length="230" mass="25987">MSNEYKKRIVIVDDHPMMQKGLAMTLEAEHGIEVLKQFSHAEAFLQEFDTLSPDLAIIDISLPGMSGLELVKHLSTLDHELKMLVVSRHDESLYAERVIRAGAHGYLMKLEAGEKLLKAVKKVLKGGIYVSEEVSEKLLMGMARGQKEINDSPIDQLSDRELEVFEFTGKGNTTREIAEKLHLSVKTVESYRARIKTKLNLDNATELMMHAVKWVEGENNRNSEVNIDVE</sequence>
<accession>A0A6M1SNE5</accession>
<evidence type="ECO:0000259" key="4">
    <source>
        <dbReference type="PROSITE" id="PS50043"/>
    </source>
</evidence>
<dbReference type="InterPro" id="IPR000792">
    <property type="entry name" value="Tscrpt_reg_LuxR_C"/>
</dbReference>